<dbReference type="Pfam" id="PF00561">
    <property type="entry name" value="Abhydrolase_1"/>
    <property type="match status" value="1"/>
</dbReference>
<dbReference type="AlphaFoldDB" id="A0A0F9XG04"/>
<feature type="domain" description="AB hydrolase-1" evidence="3">
    <location>
        <begin position="29"/>
        <end position="312"/>
    </location>
</feature>
<dbReference type="OMA" id="PILAYWE"/>
<dbReference type="Proteomes" id="UP000034112">
    <property type="component" value="Unassembled WGS sequence"/>
</dbReference>
<name>A0A0F9XG04_TRIHA</name>
<evidence type="ECO:0000259" key="3">
    <source>
        <dbReference type="Pfam" id="PF00561"/>
    </source>
</evidence>
<accession>A0A0F9XG04</accession>
<organism evidence="4 5">
    <name type="scientific">Trichoderma harzianum</name>
    <name type="common">Hypocrea lixii</name>
    <dbReference type="NCBI Taxonomy" id="5544"/>
    <lineage>
        <taxon>Eukaryota</taxon>
        <taxon>Fungi</taxon>
        <taxon>Dikarya</taxon>
        <taxon>Ascomycota</taxon>
        <taxon>Pezizomycotina</taxon>
        <taxon>Sordariomycetes</taxon>
        <taxon>Hypocreomycetidae</taxon>
        <taxon>Hypocreales</taxon>
        <taxon>Hypocreaceae</taxon>
        <taxon>Trichoderma</taxon>
    </lineage>
</organism>
<evidence type="ECO:0000313" key="5">
    <source>
        <dbReference type="Proteomes" id="UP000034112"/>
    </source>
</evidence>
<dbReference type="InterPro" id="IPR029058">
    <property type="entry name" value="AB_hydrolase_fold"/>
</dbReference>
<comment type="similarity">
    <text evidence="2">Belongs to the AB hydrolase superfamily. Epoxide hydrolase family.</text>
</comment>
<dbReference type="Gene3D" id="3.40.50.1820">
    <property type="entry name" value="alpha/beta hydrolase"/>
    <property type="match status" value="1"/>
</dbReference>
<dbReference type="GO" id="GO:0016787">
    <property type="term" value="F:hydrolase activity"/>
    <property type="evidence" value="ECO:0007669"/>
    <property type="project" value="UniProtKB-KW"/>
</dbReference>
<dbReference type="EMBL" id="JOKZ01000108">
    <property type="protein sequence ID" value="KKP03480.1"/>
    <property type="molecule type" value="Genomic_DNA"/>
</dbReference>
<reference evidence="5" key="1">
    <citation type="journal article" date="2015" name="Genome Announc.">
        <title>Draft whole-genome sequence of the biocontrol agent Trichoderma harzianum T6776.</title>
        <authorList>
            <person name="Baroncelli R."/>
            <person name="Piaggeschi G."/>
            <person name="Fiorini L."/>
            <person name="Bertolini E."/>
            <person name="Zapparata A."/>
            <person name="Pe M.E."/>
            <person name="Sarrocco S."/>
            <person name="Vannacci G."/>
        </authorList>
    </citation>
    <scope>NUCLEOTIDE SEQUENCE [LARGE SCALE GENOMIC DNA]</scope>
    <source>
        <strain evidence="5">T6776</strain>
    </source>
</reference>
<dbReference type="PRINTS" id="PR00412">
    <property type="entry name" value="EPOXHYDRLASE"/>
</dbReference>
<comment type="caution">
    <text evidence="4">The sequence shown here is derived from an EMBL/GenBank/DDBJ whole genome shotgun (WGS) entry which is preliminary data.</text>
</comment>
<dbReference type="InterPro" id="IPR000639">
    <property type="entry name" value="Epox_hydrolase-like"/>
</dbReference>
<dbReference type="OrthoDB" id="284184at2759"/>
<evidence type="ECO:0000256" key="2">
    <source>
        <dbReference type="ARBA" id="ARBA00038334"/>
    </source>
</evidence>
<dbReference type="PANTHER" id="PTHR43329">
    <property type="entry name" value="EPOXIDE HYDROLASE"/>
    <property type="match status" value="1"/>
</dbReference>
<gene>
    <name evidence="4" type="ORF">THAR02_04400</name>
</gene>
<dbReference type="SUPFAM" id="SSF53474">
    <property type="entry name" value="alpha/beta-Hydrolases"/>
    <property type="match status" value="1"/>
</dbReference>
<sequence>MDTLTKKTVKVSRGFSYTYYASTASSGKPTILLLHGWPDHAALWEDLATRYLIPQGYGVIIPDCLGHGDTSKPTDPEVFNSAGLTGDFIQILDAEHVEKIISSGHDWGAGLAHRFYVFHPERCSGLIMLNFPASPPPQEPIVMDQLAPAMIQAIGYFTGWYWALFSDPIAGPALLNEHAESLFTALHAEPIEWMNTLCAKDGLKTWLEQDKKGPVQQYATNQMRENFINRMKRDGFESSLCYYRSLLDGRFYEQDSRLPAERYKIDVPYLFVAGTQDVVCRAQGIEAVKSLGLAPRLTVKELDAGHWSMLAKPDEVGTYFLEWLRDNY</sequence>
<dbReference type="InterPro" id="IPR000073">
    <property type="entry name" value="AB_hydrolase_1"/>
</dbReference>
<proteinExistence type="inferred from homology"/>
<protein>
    <recommendedName>
        <fullName evidence="3">AB hydrolase-1 domain-containing protein</fullName>
    </recommendedName>
</protein>
<keyword evidence="1" id="KW-0378">Hydrolase</keyword>
<evidence type="ECO:0000256" key="1">
    <source>
        <dbReference type="ARBA" id="ARBA00022801"/>
    </source>
</evidence>
<evidence type="ECO:0000313" key="4">
    <source>
        <dbReference type="EMBL" id="KKP03480.1"/>
    </source>
</evidence>